<reference evidence="1 2" key="1">
    <citation type="submission" date="2014-04" db="EMBL/GenBank/DDBJ databases">
        <title>Evolutionary Origins and Diversification of the Mycorrhizal Mutualists.</title>
        <authorList>
            <consortium name="DOE Joint Genome Institute"/>
            <consortium name="Mycorrhizal Genomics Consortium"/>
            <person name="Kohler A."/>
            <person name="Kuo A."/>
            <person name="Nagy L.G."/>
            <person name="Floudas D."/>
            <person name="Copeland A."/>
            <person name="Barry K.W."/>
            <person name="Cichocki N."/>
            <person name="Veneault-Fourrey C."/>
            <person name="LaButti K."/>
            <person name="Lindquist E.A."/>
            <person name="Lipzen A."/>
            <person name="Lundell T."/>
            <person name="Morin E."/>
            <person name="Murat C."/>
            <person name="Riley R."/>
            <person name="Ohm R."/>
            <person name="Sun H."/>
            <person name="Tunlid A."/>
            <person name="Henrissat B."/>
            <person name="Grigoriev I.V."/>
            <person name="Hibbett D.S."/>
            <person name="Martin F."/>
        </authorList>
    </citation>
    <scope>NUCLEOTIDE SEQUENCE [LARGE SCALE GENOMIC DNA]</scope>
    <source>
        <strain evidence="1 2">FD-317 M1</strain>
    </source>
</reference>
<evidence type="ECO:0008006" key="3">
    <source>
        <dbReference type="Google" id="ProtNLM"/>
    </source>
</evidence>
<feature type="non-terminal residue" evidence="1">
    <location>
        <position position="1"/>
    </location>
</feature>
<dbReference type="OrthoDB" id="3205788at2759"/>
<keyword evidence="2" id="KW-1185">Reference proteome</keyword>
<name>A0A0D0CFB4_9AGAR</name>
<dbReference type="EMBL" id="KN834795">
    <property type="protein sequence ID" value="KIK56787.1"/>
    <property type="molecule type" value="Genomic_DNA"/>
</dbReference>
<protein>
    <recommendedName>
        <fullName evidence="3">Retrotransposon gag domain-containing protein</fullName>
    </recommendedName>
</protein>
<accession>A0A0D0CFB4</accession>
<dbReference type="AlphaFoldDB" id="A0A0D0CFB4"/>
<dbReference type="HOGENOM" id="CLU_202221_0_0_1"/>
<proteinExistence type="predicted"/>
<evidence type="ECO:0000313" key="2">
    <source>
        <dbReference type="Proteomes" id="UP000053593"/>
    </source>
</evidence>
<feature type="non-terminal residue" evidence="1">
    <location>
        <position position="70"/>
    </location>
</feature>
<dbReference type="Proteomes" id="UP000053593">
    <property type="component" value="Unassembled WGS sequence"/>
</dbReference>
<sequence>FQNHHSVSEYVYELENLYNLVGAVGKHDKVIKLWDGFTPKMCYELHRAKLNKEVSSWKQIVREAKLIEMA</sequence>
<gene>
    <name evidence="1" type="ORF">GYMLUDRAFT_117793</name>
</gene>
<organism evidence="1 2">
    <name type="scientific">Collybiopsis luxurians FD-317 M1</name>
    <dbReference type="NCBI Taxonomy" id="944289"/>
    <lineage>
        <taxon>Eukaryota</taxon>
        <taxon>Fungi</taxon>
        <taxon>Dikarya</taxon>
        <taxon>Basidiomycota</taxon>
        <taxon>Agaricomycotina</taxon>
        <taxon>Agaricomycetes</taxon>
        <taxon>Agaricomycetidae</taxon>
        <taxon>Agaricales</taxon>
        <taxon>Marasmiineae</taxon>
        <taxon>Omphalotaceae</taxon>
        <taxon>Collybiopsis</taxon>
        <taxon>Collybiopsis luxurians</taxon>
    </lineage>
</organism>
<evidence type="ECO:0000313" key="1">
    <source>
        <dbReference type="EMBL" id="KIK56787.1"/>
    </source>
</evidence>